<protein>
    <submittedName>
        <fullName evidence="4">Transcriptional regulator</fullName>
    </submittedName>
</protein>
<feature type="domain" description="OmpR/PhoB-type" evidence="3">
    <location>
        <begin position="1"/>
        <end position="98"/>
    </location>
</feature>
<dbReference type="AlphaFoldDB" id="A0A5B0X7M0"/>
<feature type="DNA-binding region" description="OmpR/PhoB-type" evidence="2">
    <location>
        <begin position="1"/>
        <end position="98"/>
    </location>
</feature>
<evidence type="ECO:0000256" key="2">
    <source>
        <dbReference type="PROSITE-ProRule" id="PRU01091"/>
    </source>
</evidence>
<evidence type="ECO:0000256" key="1">
    <source>
        <dbReference type="ARBA" id="ARBA00023125"/>
    </source>
</evidence>
<dbReference type="InterPro" id="IPR016032">
    <property type="entry name" value="Sig_transdc_resp-reg_C-effctor"/>
</dbReference>
<dbReference type="InterPro" id="IPR011990">
    <property type="entry name" value="TPR-like_helical_dom_sf"/>
</dbReference>
<name>A0A5B0X7M0_9GAMM</name>
<reference evidence="4 5" key="1">
    <citation type="submission" date="2019-09" db="EMBL/GenBank/DDBJ databases">
        <authorList>
            <person name="Chen X.-Y."/>
        </authorList>
    </citation>
    <scope>NUCLEOTIDE SEQUENCE [LARGE SCALE GENOMIC DNA]</scope>
    <source>
        <strain evidence="4 5">NY5</strain>
    </source>
</reference>
<keyword evidence="5" id="KW-1185">Reference proteome</keyword>
<dbReference type="PROSITE" id="PS51755">
    <property type="entry name" value="OMPR_PHOB"/>
    <property type="match status" value="1"/>
</dbReference>
<dbReference type="SUPFAM" id="SSF48452">
    <property type="entry name" value="TPR-like"/>
    <property type="match status" value="1"/>
</dbReference>
<dbReference type="GO" id="GO:0006355">
    <property type="term" value="P:regulation of DNA-templated transcription"/>
    <property type="evidence" value="ECO:0007669"/>
    <property type="project" value="InterPro"/>
</dbReference>
<dbReference type="InterPro" id="IPR001867">
    <property type="entry name" value="OmpR/PhoB-type_DNA-bd"/>
</dbReference>
<dbReference type="InterPro" id="IPR036388">
    <property type="entry name" value="WH-like_DNA-bd_sf"/>
</dbReference>
<dbReference type="GO" id="GO:0000160">
    <property type="term" value="P:phosphorelay signal transduction system"/>
    <property type="evidence" value="ECO:0007669"/>
    <property type="project" value="InterPro"/>
</dbReference>
<dbReference type="Gene3D" id="1.25.40.10">
    <property type="entry name" value="Tetratricopeptide repeat domain"/>
    <property type="match status" value="1"/>
</dbReference>
<dbReference type="CDD" id="cd00383">
    <property type="entry name" value="trans_reg_C"/>
    <property type="match status" value="1"/>
</dbReference>
<comment type="caution">
    <text evidence="4">The sequence shown here is derived from an EMBL/GenBank/DDBJ whole genome shotgun (WGS) entry which is preliminary data.</text>
</comment>
<dbReference type="GO" id="GO:0003677">
    <property type="term" value="F:DNA binding"/>
    <property type="evidence" value="ECO:0007669"/>
    <property type="project" value="UniProtKB-UniRule"/>
</dbReference>
<dbReference type="Pfam" id="PF00486">
    <property type="entry name" value="Trans_reg_C"/>
    <property type="match status" value="1"/>
</dbReference>
<dbReference type="EMBL" id="VTUX01000001">
    <property type="protein sequence ID" value="KAA1194351.1"/>
    <property type="molecule type" value="Genomic_DNA"/>
</dbReference>
<dbReference type="Proteomes" id="UP000323708">
    <property type="component" value="Unassembled WGS sequence"/>
</dbReference>
<dbReference type="SMART" id="SM00862">
    <property type="entry name" value="Trans_reg_C"/>
    <property type="match status" value="1"/>
</dbReference>
<dbReference type="RefSeq" id="WP_149609820.1">
    <property type="nucleotide sequence ID" value="NZ_VTUX01000001.1"/>
</dbReference>
<keyword evidence="1 2" id="KW-0238">DNA-binding</keyword>
<evidence type="ECO:0000313" key="4">
    <source>
        <dbReference type="EMBL" id="KAA1194351.1"/>
    </source>
</evidence>
<organism evidence="4 5">
    <name type="scientific">Pseudohalioglobus sediminis</name>
    <dbReference type="NCBI Taxonomy" id="2606449"/>
    <lineage>
        <taxon>Bacteria</taxon>
        <taxon>Pseudomonadati</taxon>
        <taxon>Pseudomonadota</taxon>
        <taxon>Gammaproteobacteria</taxon>
        <taxon>Cellvibrionales</taxon>
        <taxon>Halieaceae</taxon>
        <taxon>Pseudohalioglobus</taxon>
    </lineage>
</organism>
<dbReference type="Gene3D" id="1.10.10.10">
    <property type="entry name" value="Winged helix-like DNA-binding domain superfamily/Winged helix DNA-binding domain"/>
    <property type="match status" value="1"/>
</dbReference>
<gene>
    <name evidence="4" type="ORF">F0M18_02665</name>
</gene>
<sequence>MIYRFESYTLNTGTLALLREGEPVDVEPQVFAVLQALIENRDRAISKEELVAMVWRGRVVSDAAISSRIKSARQAVGDDGRQQRLIKTIHSFGFKFVADVCQAQALTPSSNEALQEPADQPRDRRASLVVLPLEVHGKTREDDVLASGITHDIITSLSRLHWLKVIARASAFRLANSQLGNEDLHRLFDIDYCLCGYVELVTGRLRLHMQLIDARANTVLWADSLAGSQDDLHGLRLSIVSKAINLLELKLSDLEARRAQLTSPENLDAWRSYHLATSHLYRFNQADNQIAVELFNRAVQLEPGFARGHAGLSAAEFQNAFNRYPGTDTARSRKAALSAAEKSIELDQMDPLANFVMGRCHWLSGDPGSSVGWLERAIALNPNYAQGYYAHGLACLMADDAMRGYDDARAAEALSPLDPFMYGFYGIRAFSHIADGDDENARRWAESAARQPGAIVVMDLVAAAGCQLAGQQDSALDWLQRARQRKPDIDIDYLFQALPFAEGSVRQRIQDALSQLGLEHTND</sequence>
<evidence type="ECO:0000313" key="5">
    <source>
        <dbReference type="Proteomes" id="UP000323708"/>
    </source>
</evidence>
<dbReference type="SUPFAM" id="SSF46894">
    <property type="entry name" value="C-terminal effector domain of the bipartite response regulators"/>
    <property type="match status" value="1"/>
</dbReference>
<evidence type="ECO:0000259" key="3">
    <source>
        <dbReference type="PROSITE" id="PS51755"/>
    </source>
</evidence>
<accession>A0A5B0X7M0</accession>
<proteinExistence type="predicted"/>